<keyword evidence="1" id="KW-1133">Transmembrane helix</keyword>
<evidence type="ECO:0008006" key="4">
    <source>
        <dbReference type="Google" id="ProtNLM"/>
    </source>
</evidence>
<dbReference type="Proteomes" id="UP000254834">
    <property type="component" value="Chromosome"/>
</dbReference>
<dbReference type="AlphaFoldDB" id="A0A345ZA55"/>
<protein>
    <recommendedName>
        <fullName evidence="4">SPOR domain-containing protein</fullName>
    </recommendedName>
</protein>
<evidence type="ECO:0000313" key="3">
    <source>
        <dbReference type="Proteomes" id="UP000254834"/>
    </source>
</evidence>
<name>A0A345ZA55_9BACT</name>
<feature type="transmembrane region" description="Helical" evidence="1">
    <location>
        <begin position="21"/>
        <end position="43"/>
    </location>
</feature>
<gene>
    <name evidence="2" type="ORF">C0J27_00200</name>
</gene>
<dbReference type="RefSeq" id="WP_115585187.1">
    <property type="nucleotide sequence ID" value="NZ_CP025544.1"/>
</dbReference>
<evidence type="ECO:0000256" key="1">
    <source>
        <dbReference type="SAM" id="Phobius"/>
    </source>
</evidence>
<keyword evidence="1" id="KW-0812">Transmembrane</keyword>
<reference evidence="2 3" key="1">
    <citation type="submission" date="2017-12" db="EMBL/GenBank/DDBJ databases">
        <title>Chromulinavorax destructans is a abundant pathogen of dominant heterotrophic picoflagllates.</title>
        <authorList>
            <person name="Deeg C.M."/>
            <person name="Zimmer M."/>
            <person name="Suttle C.A."/>
        </authorList>
    </citation>
    <scope>NUCLEOTIDE SEQUENCE [LARGE SCALE GENOMIC DNA]</scope>
    <source>
        <strain evidence="2 3">SeV1</strain>
    </source>
</reference>
<dbReference type="KEGG" id="cdes:C0J27_00200"/>
<accession>A0A345ZA55</accession>
<dbReference type="EMBL" id="CP025544">
    <property type="protein sequence ID" value="AXK60172.1"/>
    <property type="molecule type" value="Genomic_DNA"/>
</dbReference>
<keyword evidence="1" id="KW-0472">Membrane</keyword>
<keyword evidence="3" id="KW-1185">Reference proteome</keyword>
<organism evidence="2 3">
    <name type="scientific">Candidatus Chromulinivorax destructor</name>
    <dbReference type="NCBI Taxonomy" id="2066483"/>
    <lineage>
        <taxon>Bacteria</taxon>
        <taxon>Candidatus Babelota</taxon>
        <taxon>Candidatus Babeliae</taxon>
        <taxon>Candidatus Babeliales</taxon>
        <taxon>Candidatus Chromulinivoraceae</taxon>
        <taxon>Candidatus Chromulinivorax</taxon>
    </lineage>
</organism>
<evidence type="ECO:0000313" key="2">
    <source>
        <dbReference type="EMBL" id="AXK60172.1"/>
    </source>
</evidence>
<sequence length="225" mass="25190">MEPRNSYMSSHKDQIILTQRQASMIMASMIIVSLFIFITGYFLGKRTVINDFSSQVTQTALHDQIDYLLTSQSLQSSKDDDASLQENQEPDEVPHVHVAHQASAQSEKIQIGSDLSSSAVKNSEIASHKKDAVINNTLQSDRQYACLIGFGTKTAANAFVARLKKHHISVILKTVISKTASGKTRTWFQAITPTYDSTKELQDVVNKVKRLEHIRDNDITFVHVK</sequence>
<proteinExistence type="predicted"/>